<comment type="caution">
    <text evidence="4">The sequence shown here is derived from an EMBL/GenBank/DDBJ whole genome shotgun (WGS) entry which is preliminary data.</text>
</comment>
<dbReference type="InterPro" id="IPR011009">
    <property type="entry name" value="Kinase-like_dom_sf"/>
</dbReference>
<dbReference type="Gene3D" id="3.30.200.20">
    <property type="entry name" value="Phosphorylase Kinase, domain 1"/>
    <property type="match status" value="1"/>
</dbReference>
<dbReference type="InterPro" id="IPR000719">
    <property type="entry name" value="Prot_kinase_dom"/>
</dbReference>
<protein>
    <recommendedName>
        <fullName evidence="3">Protein kinase domain-containing protein</fullName>
    </recommendedName>
</protein>
<accession>A0AA88WNT9</accession>
<dbReference type="GO" id="GO:0005886">
    <property type="term" value="C:plasma membrane"/>
    <property type="evidence" value="ECO:0007669"/>
    <property type="project" value="UniProtKB-SubCell"/>
</dbReference>
<dbReference type="InterPro" id="IPR050823">
    <property type="entry name" value="Plant_Ser_Thr_Prot_Kinase"/>
</dbReference>
<dbReference type="GO" id="GO:0004672">
    <property type="term" value="F:protein kinase activity"/>
    <property type="evidence" value="ECO:0007669"/>
    <property type="project" value="InterPro"/>
</dbReference>
<reference evidence="4" key="1">
    <citation type="submission" date="2022-12" db="EMBL/GenBank/DDBJ databases">
        <title>Draft genome assemblies for two species of Escallonia (Escalloniales).</title>
        <authorList>
            <person name="Chanderbali A."/>
            <person name="Dervinis C."/>
            <person name="Anghel I."/>
            <person name="Soltis D."/>
            <person name="Soltis P."/>
            <person name="Zapata F."/>
        </authorList>
    </citation>
    <scope>NUCLEOTIDE SEQUENCE</scope>
    <source>
        <strain evidence="4">UCBG64.0493</strain>
        <tissue evidence="4">Leaf</tissue>
    </source>
</reference>
<sequence length="232" mass="26332">MGNSLLEPGRAFWVDKKTYAPSKAGIGMAITFELTYLERHEDLLGVQKGQWLEAFLAKFSHPNLVKHFGYCLEDKELFLMYKIMQNGSLDSNLSTNLVCHNEIRDMTGYNHPSVLLSDLWVPEYNGNVDSLTVKSDVYGFGVVLVQILTGRRAHDRSQPSPESNLVSWVRPFLGNVTKHKMIMDAHLEGEYPSRGASQVALLARSCLVYDPELRPSMEEVLKVLKKVRSWRC</sequence>
<evidence type="ECO:0000313" key="4">
    <source>
        <dbReference type="EMBL" id="KAK3031196.1"/>
    </source>
</evidence>
<dbReference type="GO" id="GO:0005524">
    <property type="term" value="F:ATP binding"/>
    <property type="evidence" value="ECO:0007669"/>
    <property type="project" value="InterPro"/>
</dbReference>
<comment type="subcellular location">
    <subcellularLocation>
        <location evidence="1">Cell membrane</location>
    </subcellularLocation>
</comment>
<evidence type="ECO:0000313" key="5">
    <source>
        <dbReference type="Proteomes" id="UP001188597"/>
    </source>
</evidence>
<keyword evidence="2" id="KW-0472">Membrane</keyword>
<dbReference type="Pfam" id="PF07714">
    <property type="entry name" value="PK_Tyr_Ser-Thr"/>
    <property type="match status" value="1"/>
</dbReference>
<gene>
    <name evidence="4" type="ORF">RJ639_035353</name>
</gene>
<organism evidence="4 5">
    <name type="scientific">Escallonia herrerae</name>
    <dbReference type="NCBI Taxonomy" id="1293975"/>
    <lineage>
        <taxon>Eukaryota</taxon>
        <taxon>Viridiplantae</taxon>
        <taxon>Streptophyta</taxon>
        <taxon>Embryophyta</taxon>
        <taxon>Tracheophyta</taxon>
        <taxon>Spermatophyta</taxon>
        <taxon>Magnoliopsida</taxon>
        <taxon>eudicotyledons</taxon>
        <taxon>Gunneridae</taxon>
        <taxon>Pentapetalae</taxon>
        <taxon>asterids</taxon>
        <taxon>campanulids</taxon>
        <taxon>Escalloniales</taxon>
        <taxon>Escalloniaceae</taxon>
        <taxon>Escallonia</taxon>
    </lineage>
</organism>
<evidence type="ECO:0000256" key="2">
    <source>
        <dbReference type="ARBA" id="ARBA00022475"/>
    </source>
</evidence>
<keyword evidence="5" id="KW-1185">Reference proteome</keyword>
<dbReference type="PROSITE" id="PS50011">
    <property type="entry name" value="PROTEIN_KINASE_DOM"/>
    <property type="match status" value="1"/>
</dbReference>
<dbReference type="SUPFAM" id="SSF56112">
    <property type="entry name" value="Protein kinase-like (PK-like)"/>
    <property type="match status" value="1"/>
</dbReference>
<dbReference type="PANTHER" id="PTHR45621">
    <property type="entry name" value="OS01G0588500 PROTEIN-RELATED"/>
    <property type="match status" value="1"/>
</dbReference>
<proteinExistence type="predicted"/>
<dbReference type="AlphaFoldDB" id="A0AA88WNT9"/>
<dbReference type="EMBL" id="JAVXUP010000315">
    <property type="protein sequence ID" value="KAK3031196.1"/>
    <property type="molecule type" value="Genomic_DNA"/>
</dbReference>
<dbReference type="InterPro" id="IPR001245">
    <property type="entry name" value="Ser-Thr/Tyr_kinase_cat_dom"/>
</dbReference>
<keyword evidence="2" id="KW-1003">Cell membrane</keyword>
<evidence type="ECO:0000259" key="3">
    <source>
        <dbReference type="PROSITE" id="PS50011"/>
    </source>
</evidence>
<evidence type="ECO:0000256" key="1">
    <source>
        <dbReference type="ARBA" id="ARBA00004236"/>
    </source>
</evidence>
<dbReference type="Gene3D" id="1.10.510.10">
    <property type="entry name" value="Transferase(Phosphotransferase) domain 1"/>
    <property type="match status" value="1"/>
</dbReference>
<feature type="domain" description="Protein kinase" evidence="3">
    <location>
        <begin position="1"/>
        <end position="231"/>
    </location>
</feature>
<dbReference type="Proteomes" id="UP001188597">
    <property type="component" value="Unassembled WGS sequence"/>
</dbReference>
<name>A0AA88WNT9_9ASTE</name>